<dbReference type="InterPro" id="IPR017930">
    <property type="entry name" value="Myb_dom"/>
</dbReference>
<dbReference type="PROSITE" id="PS51294">
    <property type="entry name" value="HTH_MYB"/>
    <property type="match status" value="2"/>
</dbReference>
<dbReference type="Pfam" id="PF11831">
    <property type="entry name" value="Myb_Cef"/>
    <property type="match status" value="1"/>
</dbReference>
<sequence length="741" mass="84427">MRIQLKGGVWKNSEDEVLKAAVMKYGLNNWSRVSSLLVRKSAKQCKARWYEWLNPFVKKTEWSRDEEEKLLHLAKLFPTQWRTIGPMIGRTAHQCLEHYERLLDQAQGRDMDDELDPRRLMPGEIDPAPETKPSRADAVDMDDDEKEMLAEARARLANTRGKKAKRKAREKQIEQTRRLASLQKRRELKNAGVNVGALRLHRTIMDYVKDVPFETQPPKGFYEPETGHEIDQSLRSIQQLEGKRRDEEQRRMRNDDTRKLKRLQQENVDQALAVFEKYEKTTATRAPLVMPVPTMTDDEIVQIVKMGADVQMFEENVAASTVARTPMTSSIMEEARIAAAASRLQTPLLGETNVAATSDSLSKDEFPVPSTPNPLKRLIAKTPMSIFSGKFGSAANSKYSETPLSVYSGGVDDEDDDPIGARARMDMAKLQVKASISNLPEPESQVEITLTGPSQAYVPQNEEHIPDEGEREVITAKIDDEERERNLSSVIKRAVERPLVYSSIAFVNDMHSRKEDHEYKMTSDMIHNEFVHLVQWDSIQHPQPGGRPCLDPVPELEIIPSKYMEAAEHELSVEAARLRSMLRAPEEPLNPAAERKLIGTFGYSTLQKRYVPEERLQLPQRVKAREQQCTQTERQLDALGKRNKAMENRCAIATGGYVHRQALLLKNIGELARFIFSNLVGELHHHIIELTNDLEAFQAMKSRETAWAEARMAFQLTQLKRERELNARLQRLYGDLAAAAP</sequence>
<evidence type="ECO:0000256" key="3">
    <source>
        <dbReference type="ARBA" id="ARBA00022728"/>
    </source>
</evidence>
<dbReference type="InterPro" id="IPR047240">
    <property type="entry name" value="SANT_CDC5L_II"/>
</dbReference>
<keyword evidence="2" id="KW-0507">mRNA processing</keyword>
<dbReference type="Proteomes" id="UP000236319">
    <property type="component" value="Unassembled WGS sequence"/>
</dbReference>
<comment type="similarity">
    <text evidence="1">Belongs to the CEF1 family.</text>
</comment>
<evidence type="ECO:0000256" key="6">
    <source>
        <dbReference type="ARBA" id="ARBA00023187"/>
    </source>
</evidence>
<dbReference type="GO" id="GO:0005681">
    <property type="term" value="C:spliceosomal complex"/>
    <property type="evidence" value="ECO:0007669"/>
    <property type="project" value="UniProtKB-KW"/>
</dbReference>
<dbReference type="FunFam" id="1.10.10.60:FF:000021">
    <property type="entry name" value="CDC5 cell division cycle 5-like"/>
    <property type="match status" value="1"/>
</dbReference>
<keyword evidence="7" id="KW-0539">Nucleus</keyword>
<dbReference type="InterPro" id="IPR021786">
    <property type="entry name" value="Cdc5p/Cef1_C"/>
</dbReference>
<evidence type="ECO:0000256" key="2">
    <source>
        <dbReference type="ARBA" id="ARBA00022664"/>
    </source>
</evidence>
<protein>
    <submittedName>
        <fullName evidence="12">Myb family DNA-binding domain-containing protein</fullName>
    </submittedName>
</protein>
<dbReference type="InterPro" id="IPR001005">
    <property type="entry name" value="SANT/Myb"/>
</dbReference>
<evidence type="ECO:0000256" key="4">
    <source>
        <dbReference type="ARBA" id="ARBA00022737"/>
    </source>
</evidence>
<evidence type="ECO:0000256" key="7">
    <source>
        <dbReference type="ARBA" id="ARBA00023242"/>
    </source>
</evidence>
<feature type="domain" description="HTH myb-type" evidence="11">
    <location>
        <begin position="58"/>
        <end position="107"/>
    </location>
</feature>
<organism evidence="12 13">
    <name type="scientific">Babesia ovata</name>
    <dbReference type="NCBI Taxonomy" id="189622"/>
    <lineage>
        <taxon>Eukaryota</taxon>
        <taxon>Sar</taxon>
        <taxon>Alveolata</taxon>
        <taxon>Apicomplexa</taxon>
        <taxon>Aconoidasida</taxon>
        <taxon>Piroplasmida</taxon>
        <taxon>Babesiidae</taxon>
        <taxon>Babesia</taxon>
    </lineage>
</organism>
<dbReference type="PANTHER" id="PTHR45885">
    <property type="entry name" value="CELL DIVISION CYCLE 5-LIKE PROTEIN"/>
    <property type="match status" value="1"/>
</dbReference>
<name>A0A2H6KAL0_9APIC</name>
<evidence type="ECO:0000256" key="5">
    <source>
        <dbReference type="ARBA" id="ARBA00023125"/>
    </source>
</evidence>
<feature type="compositionally biased region" description="Basic and acidic residues" evidence="9">
    <location>
        <begin position="110"/>
        <end position="121"/>
    </location>
</feature>
<dbReference type="AlphaFoldDB" id="A0A2H6KAL0"/>
<feature type="domain" description="Myb-like" evidence="10">
    <location>
        <begin position="2"/>
        <end position="53"/>
    </location>
</feature>
<evidence type="ECO:0000313" key="12">
    <source>
        <dbReference type="EMBL" id="GBE60032.1"/>
    </source>
</evidence>
<dbReference type="PROSITE" id="PS50090">
    <property type="entry name" value="MYB_LIKE"/>
    <property type="match status" value="2"/>
</dbReference>
<keyword evidence="5 12" id="KW-0238">DNA-binding</keyword>
<feature type="domain" description="Myb-like" evidence="10">
    <location>
        <begin position="54"/>
        <end position="103"/>
    </location>
</feature>
<dbReference type="GO" id="GO:0000398">
    <property type="term" value="P:mRNA splicing, via spliceosome"/>
    <property type="evidence" value="ECO:0007669"/>
    <property type="project" value="InterPro"/>
</dbReference>
<dbReference type="CDD" id="cd11659">
    <property type="entry name" value="SANT_CDC5_II"/>
    <property type="match status" value="1"/>
</dbReference>
<reference evidence="12 13" key="1">
    <citation type="journal article" date="2017" name="BMC Genomics">
        <title>Whole-genome assembly of Babesia ovata and comparative genomics between closely related pathogens.</title>
        <authorList>
            <person name="Yamagishi J."/>
            <person name="Asada M."/>
            <person name="Hakimi H."/>
            <person name="Tanaka T.Q."/>
            <person name="Sugimoto C."/>
            <person name="Kawazu S."/>
        </authorList>
    </citation>
    <scope>NUCLEOTIDE SEQUENCE [LARGE SCALE GENOMIC DNA]</scope>
    <source>
        <strain evidence="12 13">Miyake</strain>
    </source>
</reference>
<evidence type="ECO:0000259" key="11">
    <source>
        <dbReference type="PROSITE" id="PS51294"/>
    </source>
</evidence>
<dbReference type="GO" id="GO:0003677">
    <property type="term" value="F:DNA binding"/>
    <property type="evidence" value="ECO:0007669"/>
    <property type="project" value="UniProtKB-KW"/>
</dbReference>
<evidence type="ECO:0000313" key="13">
    <source>
        <dbReference type="Proteomes" id="UP000236319"/>
    </source>
</evidence>
<gene>
    <name evidence="12" type="ORF">BOVATA_015250</name>
</gene>
<evidence type="ECO:0000259" key="10">
    <source>
        <dbReference type="PROSITE" id="PS50090"/>
    </source>
</evidence>
<dbReference type="RefSeq" id="XP_028866275.1">
    <property type="nucleotide sequence ID" value="XM_029010442.1"/>
</dbReference>
<keyword evidence="3" id="KW-0747">Spliceosome</keyword>
<evidence type="ECO:0000256" key="8">
    <source>
        <dbReference type="SAM" id="Coils"/>
    </source>
</evidence>
<proteinExistence type="inferred from homology"/>
<accession>A0A2H6KAL0</accession>
<feature type="coiled-coil region" evidence="8">
    <location>
        <begin position="622"/>
        <end position="649"/>
    </location>
</feature>
<dbReference type="InterPro" id="IPR047242">
    <property type="entry name" value="CDC5L/Cef1"/>
</dbReference>
<dbReference type="Gene3D" id="1.10.10.60">
    <property type="entry name" value="Homeodomain-like"/>
    <property type="match status" value="2"/>
</dbReference>
<dbReference type="InterPro" id="IPR009057">
    <property type="entry name" value="Homeodomain-like_sf"/>
</dbReference>
<dbReference type="GO" id="GO:0000974">
    <property type="term" value="C:Prp19 complex"/>
    <property type="evidence" value="ECO:0007669"/>
    <property type="project" value="InterPro"/>
</dbReference>
<feature type="domain" description="HTH myb-type" evidence="11">
    <location>
        <begin position="2"/>
        <end position="57"/>
    </location>
</feature>
<keyword evidence="13" id="KW-1185">Reference proteome</keyword>
<keyword evidence="8" id="KW-0175">Coiled coil</keyword>
<dbReference type="EMBL" id="BDSA01000002">
    <property type="protein sequence ID" value="GBE60032.1"/>
    <property type="molecule type" value="Genomic_DNA"/>
</dbReference>
<dbReference type="SUPFAM" id="SSF46689">
    <property type="entry name" value="Homeodomain-like"/>
    <property type="match status" value="1"/>
</dbReference>
<feature type="region of interest" description="Disordered" evidence="9">
    <location>
        <begin position="110"/>
        <end position="141"/>
    </location>
</feature>
<dbReference type="GeneID" id="39873802"/>
<evidence type="ECO:0000256" key="9">
    <source>
        <dbReference type="SAM" id="MobiDB-lite"/>
    </source>
</evidence>
<evidence type="ECO:0000256" key="1">
    <source>
        <dbReference type="ARBA" id="ARBA00010506"/>
    </source>
</evidence>
<dbReference type="CDD" id="cd00167">
    <property type="entry name" value="SANT"/>
    <property type="match status" value="1"/>
</dbReference>
<keyword evidence="6" id="KW-0508">mRNA splicing</keyword>
<dbReference type="Pfam" id="PF00249">
    <property type="entry name" value="Myb_DNA-binding"/>
    <property type="match status" value="2"/>
</dbReference>
<dbReference type="VEuPathDB" id="PiroplasmaDB:BOVATA_015250"/>
<dbReference type="OrthoDB" id="1410009at2759"/>
<dbReference type="PANTHER" id="PTHR45885:SF1">
    <property type="entry name" value="CELL DIVISION CYCLE 5-LIKE PROTEIN"/>
    <property type="match status" value="1"/>
</dbReference>
<comment type="caution">
    <text evidence="12">The sequence shown here is derived from an EMBL/GenBank/DDBJ whole genome shotgun (WGS) entry which is preliminary data.</text>
</comment>
<dbReference type="SMART" id="SM00717">
    <property type="entry name" value="SANT"/>
    <property type="match status" value="2"/>
</dbReference>
<keyword evidence="4" id="KW-0677">Repeat</keyword>